<keyword evidence="3" id="KW-1185">Reference proteome</keyword>
<evidence type="ECO:0000313" key="2">
    <source>
        <dbReference type="EMBL" id="MUN06805.1"/>
    </source>
</evidence>
<comment type="caution">
    <text evidence="2">The sequence shown here is derived from an EMBL/GenBank/DDBJ whole genome shotgun (WGS) entry which is preliminary data.</text>
</comment>
<dbReference type="AlphaFoldDB" id="A0A7C9HTM0"/>
<organism evidence="2 3">
    <name type="scientific">Agromyces luteolus</name>
    <dbReference type="NCBI Taxonomy" id="88373"/>
    <lineage>
        <taxon>Bacteria</taxon>
        <taxon>Bacillati</taxon>
        <taxon>Actinomycetota</taxon>
        <taxon>Actinomycetes</taxon>
        <taxon>Micrococcales</taxon>
        <taxon>Microbacteriaceae</taxon>
        <taxon>Agromyces</taxon>
    </lineage>
</organism>
<gene>
    <name evidence="2" type="ORF">GLX25_06695</name>
</gene>
<sequence>MSESEGHRPTGERSEEDRVGDAAVDEVERRARAQEDADADERVAVRDDEGRITEERAQ</sequence>
<dbReference type="Proteomes" id="UP000480122">
    <property type="component" value="Unassembled WGS sequence"/>
</dbReference>
<reference evidence="2 3" key="1">
    <citation type="submission" date="2019-11" db="EMBL/GenBank/DDBJ databases">
        <title>Agromyces kandeliae sp. nov., isolated from mangrove soil.</title>
        <authorList>
            <person name="Wang R."/>
        </authorList>
    </citation>
    <scope>NUCLEOTIDE SEQUENCE [LARGE SCALE GENOMIC DNA]</scope>
    <source>
        <strain evidence="2 3">JCM 11431</strain>
    </source>
</reference>
<protein>
    <submittedName>
        <fullName evidence="2">Uncharacterized protein</fullName>
    </submittedName>
</protein>
<name>A0A7C9HTM0_9MICO</name>
<proteinExistence type="predicted"/>
<feature type="region of interest" description="Disordered" evidence="1">
    <location>
        <begin position="1"/>
        <end position="58"/>
    </location>
</feature>
<dbReference type="RefSeq" id="WP_155841541.1">
    <property type="nucleotide sequence ID" value="NZ_BAAAIA010000011.1"/>
</dbReference>
<evidence type="ECO:0000313" key="3">
    <source>
        <dbReference type="Proteomes" id="UP000480122"/>
    </source>
</evidence>
<dbReference type="EMBL" id="WODA01000009">
    <property type="protein sequence ID" value="MUN06805.1"/>
    <property type="molecule type" value="Genomic_DNA"/>
</dbReference>
<evidence type="ECO:0000256" key="1">
    <source>
        <dbReference type="SAM" id="MobiDB-lite"/>
    </source>
</evidence>
<accession>A0A7C9HTM0</accession>